<dbReference type="GO" id="GO:0005829">
    <property type="term" value="C:cytosol"/>
    <property type="evidence" value="ECO:0007669"/>
    <property type="project" value="TreeGrafter"/>
</dbReference>
<reference evidence="12 13" key="1">
    <citation type="journal article" date="2012" name="Mol. Biol. Evol.">
        <title>Genome reduction and co-evolution between the primary and secondary bacterial symbionts of psyllids.</title>
        <authorList>
            <person name="Sloan D.B."/>
            <person name="Moran N.A."/>
        </authorList>
    </citation>
    <scope>NUCLEOTIDE SEQUENCE [LARGE SCALE GENOMIC DNA]</scope>
    <source>
        <strain evidence="12">Hcub_S</strain>
    </source>
</reference>
<dbReference type="PANTHER" id="PTHR45663:SF11">
    <property type="entry name" value="GEO12009P1"/>
    <property type="match status" value="1"/>
</dbReference>
<keyword evidence="3" id="KW-0813">Transport</keyword>
<dbReference type="AlphaFoldDB" id="J3VTS0"/>
<evidence type="ECO:0000256" key="7">
    <source>
        <dbReference type="NCBIfam" id="TIGR01068"/>
    </source>
</evidence>
<sequence>MEKTENMSDKIICVTDTNFKINVLQSKRMVLVDFWAEWCGPCKTILPILSEIANEFDGKLTIAKLNVSENPDTTTKYHIQSIPTLLLFHNNKVLDSKCGSISKKQIKEFVNQYL</sequence>
<dbReference type="InterPro" id="IPR013766">
    <property type="entry name" value="Thioredoxin_domain"/>
</dbReference>
<evidence type="ECO:0000256" key="9">
    <source>
        <dbReference type="PIRSR" id="PIRSR000077-1"/>
    </source>
</evidence>
<evidence type="ECO:0000256" key="1">
    <source>
        <dbReference type="ARBA" id="ARBA00003318"/>
    </source>
</evidence>
<dbReference type="CDD" id="cd02947">
    <property type="entry name" value="TRX_family"/>
    <property type="match status" value="1"/>
</dbReference>
<comment type="function">
    <text evidence="1">Participates in various redox reactions through the reversible oxidation of its active center dithiol to a disulfide and catalyzes dithiol-disulfide exchange reactions.</text>
</comment>
<evidence type="ECO:0000256" key="6">
    <source>
        <dbReference type="ARBA" id="ARBA00023284"/>
    </source>
</evidence>
<evidence type="ECO:0000313" key="12">
    <source>
        <dbReference type="EMBL" id="AFP85386.1"/>
    </source>
</evidence>
<feature type="site" description="Contributes to redox potential value" evidence="9">
    <location>
        <position position="41"/>
    </location>
</feature>
<dbReference type="HOGENOM" id="CLU_090389_10_2_6"/>
<dbReference type="KEGG" id="sehc:A35E_00063"/>
<dbReference type="Proteomes" id="UP000003937">
    <property type="component" value="Chromosome"/>
</dbReference>
<evidence type="ECO:0000256" key="3">
    <source>
        <dbReference type="ARBA" id="ARBA00022448"/>
    </source>
</evidence>
<evidence type="ECO:0000259" key="11">
    <source>
        <dbReference type="PROSITE" id="PS51352"/>
    </source>
</evidence>
<feature type="site" description="Deprotonates C-terminal active site Cys" evidence="9">
    <location>
        <position position="33"/>
    </location>
</feature>
<comment type="similarity">
    <text evidence="2 8">Belongs to the thioredoxin family.</text>
</comment>
<dbReference type="GO" id="GO:0045454">
    <property type="term" value="P:cell redox homeostasis"/>
    <property type="evidence" value="ECO:0007669"/>
    <property type="project" value="TreeGrafter"/>
</dbReference>
<dbReference type="OrthoDB" id="9790390at2"/>
<dbReference type="NCBIfam" id="TIGR01068">
    <property type="entry name" value="thioredoxin"/>
    <property type="match status" value="1"/>
</dbReference>
<accession>J3VTS0</accession>
<feature type="disulfide bond" description="Redox-active" evidence="10">
    <location>
        <begin position="39"/>
        <end position="42"/>
    </location>
</feature>
<gene>
    <name evidence="12" type="ORF">A35E_00063</name>
</gene>
<keyword evidence="4" id="KW-0249">Electron transport</keyword>
<dbReference type="SUPFAM" id="SSF52833">
    <property type="entry name" value="Thioredoxin-like"/>
    <property type="match status" value="1"/>
</dbReference>
<dbReference type="PIRSF" id="PIRSF000077">
    <property type="entry name" value="Thioredoxin"/>
    <property type="match status" value="1"/>
</dbReference>
<dbReference type="NCBIfam" id="NF006898">
    <property type="entry name" value="PRK09381.1"/>
    <property type="match status" value="1"/>
</dbReference>
<protein>
    <recommendedName>
        <fullName evidence="7 8">Thioredoxin</fullName>
    </recommendedName>
</protein>
<evidence type="ECO:0000313" key="13">
    <source>
        <dbReference type="Proteomes" id="UP000003937"/>
    </source>
</evidence>
<feature type="site" description="Contributes to redox potential value" evidence="9">
    <location>
        <position position="40"/>
    </location>
</feature>
<feature type="domain" description="Thioredoxin" evidence="11">
    <location>
        <begin position="1"/>
        <end position="114"/>
    </location>
</feature>
<dbReference type="Gene3D" id="3.40.30.10">
    <property type="entry name" value="Glutaredoxin"/>
    <property type="match status" value="1"/>
</dbReference>
<keyword evidence="6 10" id="KW-0676">Redox-active center</keyword>
<dbReference type="GO" id="GO:0015035">
    <property type="term" value="F:protein-disulfide reductase activity"/>
    <property type="evidence" value="ECO:0007669"/>
    <property type="project" value="UniProtKB-UniRule"/>
</dbReference>
<dbReference type="PANTHER" id="PTHR45663">
    <property type="entry name" value="GEO12009P1"/>
    <property type="match status" value="1"/>
</dbReference>
<dbReference type="PATRIC" id="fig|134287.3.peg.60"/>
<dbReference type="InterPro" id="IPR036249">
    <property type="entry name" value="Thioredoxin-like_sf"/>
</dbReference>
<keyword evidence="13" id="KW-1185">Reference proteome</keyword>
<evidence type="ECO:0000256" key="2">
    <source>
        <dbReference type="ARBA" id="ARBA00008987"/>
    </source>
</evidence>
<feature type="active site" description="Nucleophile" evidence="9">
    <location>
        <position position="39"/>
    </location>
</feature>
<dbReference type="Pfam" id="PF00085">
    <property type="entry name" value="Thioredoxin"/>
    <property type="match status" value="1"/>
</dbReference>
<evidence type="ECO:0000256" key="10">
    <source>
        <dbReference type="PIRSR" id="PIRSR000077-4"/>
    </source>
</evidence>
<dbReference type="InterPro" id="IPR017937">
    <property type="entry name" value="Thioredoxin_CS"/>
</dbReference>
<dbReference type="EMBL" id="CP003547">
    <property type="protein sequence ID" value="AFP85386.1"/>
    <property type="molecule type" value="Genomic_DNA"/>
</dbReference>
<dbReference type="STRING" id="134287.A35E_00063"/>
<dbReference type="PROSITE" id="PS00194">
    <property type="entry name" value="THIOREDOXIN_1"/>
    <property type="match status" value="1"/>
</dbReference>
<dbReference type="PROSITE" id="PS51352">
    <property type="entry name" value="THIOREDOXIN_2"/>
    <property type="match status" value="1"/>
</dbReference>
<dbReference type="PRINTS" id="PR00421">
    <property type="entry name" value="THIOREDOXIN"/>
</dbReference>
<dbReference type="FunFam" id="3.40.30.10:FF:000001">
    <property type="entry name" value="Thioredoxin"/>
    <property type="match status" value="1"/>
</dbReference>
<dbReference type="InterPro" id="IPR005746">
    <property type="entry name" value="Thioredoxin"/>
</dbReference>
<keyword evidence="5 10" id="KW-1015">Disulfide bond</keyword>
<proteinExistence type="inferred from homology"/>
<feature type="active site" description="Nucleophile" evidence="9">
    <location>
        <position position="42"/>
    </location>
</feature>
<organism evidence="12 13">
    <name type="scientific">secondary endosymbiont of Heteropsylla cubana</name>
    <dbReference type="NCBI Taxonomy" id="134287"/>
    <lineage>
        <taxon>Bacteria</taxon>
        <taxon>Pseudomonadati</taxon>
        <taxon>Pseudomonadota</taxon>
        <taxon>Gammaproteobacteria</taxon>
        <taxon>Enterobacterales</taxon>
        <taxon>Enterobacteriaceae</taxon>
        <taxon>aphid secondary symbionts</taxon>
    </lineage>
</organism>
<evidence type="ECO:0000256" key="8">
    <source>
        <dbReference type="PIRNR" id="PIRNR000077"/>
    </source>
</evidence>
<evidence type="ECO:0000256" key="4">
    <source>
        <dbReference type="ARBA" id="ARBA00022982"/>
    </source>
</evidence>
<name>J3VTS0_9ENTR</name>
<evidence type="ECO:0000256" key="5">
    <source>
        <dbReference type="ARBA" id="ARBA00023157"/>
    </source>
</evidence>